<comment type="subcellular location">
    <subcellularLocation>
        <location evidence="1">Nucleus</location>
    </subcellularLocation>
</comment>
<dbReference type="SUPFAM" id="SSF53098">
    <property type="entry name" value="Ribonuclease H-like"/>
    <property type="match status" value="1"/>
</dbReference>
<evidence type="ECO:0000313" key="7">
    <source>
        <dbReference type="Proteomes" id="UP001359559"/>
    </source>
</evidence>
<dbReference type="AlphaFoldDB" id="A0AAN9IGN1"/>
<reference evidence="6 7" key="1">
    <citation type="submission" date="2024-01" db="EMBL/GenBank/DDBJ databases">
        <title>The genomes of 5 underutilized Papilionoideae crops provide insights into root nodulation and disease resistance.</title>
        <authorList>
            <person name="Yuan L."/>
        </authorList>
    </citation>
    <scope>NUCLEOTIDE SEQUENCE [LARGE SCALE GENOMIC DNA]</scope>
    <source>
        <strain evidence="6">LY-2023</strain>
        <tissue evidence="6">Leaf</tissue>
    </source>
</reference>
<keyword evidence="7" id="KW-1185">Reference proteome</keyword>
<proteinExistence type="predicted"/>
<evidence type="ECO:0000256" key="2">
    <source>
        <dbReference type="ARBA" id="ARBA00022723"/>
    </source>
</evidence>
<comment type="caution">
    <text evidence="6">The sequence shown here is derived from an EMBL/GenBank/DDBJ whole genome shotgun (WGS) entry which is preliminary data.</text>
</comment>
<dbReference type="GO" id="GO:0008270">
    <property type="term" value="F:zinc ion binding"/>
    <property type="evidence" value="ECO:0007669"/>
    <property type="project" value="UniProtKB-KW"/>
</dbReference>
<accession>A0AAN9IGN1</accession>
<evidence type="ECO:0000313" key="6">
    <source>
        <dbReference type="EMBL" id="KAK7280163.1"/>
    </source>
</evidence>
<dbReference type="InterPro" id="IPR052035">
    <property type="entry name" value="ZnF_BED_domain_contain"/>
</dbReference>
<dbReference type="Proteomes" id="UP001359559">
    <property type="component" value="Unassembled WGS sequence"/>
</dbReference>
<keyword evidence="4" id="KW-0862">Zinc</keyword>
<dbReference type="EMBL" id="JAYKXN010000006">
    <property type="protein sequence ID" value="KAK7280163.1"/>
    <property type="molecule type" value="Genomic_DNA"/>
</dbReference>
<protein>
    <recommendedName>
        <fullName evidence="8">Zinc finger BED domain-containing protein RICESLEEPER 2-like</fullName>
    </recommendedName>
</protein>
<evidence type="ECO:0000256" key="1">
    <source>
        <dbReference type="ARBA" id="ARBA00004123"/>
    </source>
</evidence>
<sequence>MPQAIEGNVIPTNTTPTIVCGAGSQPSNEPMLATEAVRPDPNLPLPNNTKKRKQNASTRFNFEACKRADAIFVILDEHPFIVVEGLGFKHLCKQLQPQFDPPSRHTIARDCFQVYLDEKIRLKALFKSDCHRVALTTDCWTSVQNLNYLTLTAHFIDNEWKYQKRIISFSVVPNHKGDTVGRKIEEVLREWGIRNVSTITVDNASSNDVAVSYLRNRLRNMDGLVMDRRFFHMRCCAHILNLVVNDGLKDMHSSITNVRAAVRFVRSSPQRLALFKDCIQFSRISSKKLVCLDVPTRWNSTYLMLDAAEGFQSAFEKLEHEDPTYSDFFGTTSPPTVTDWENVRAFMHFLKFFYEATKIFSTSADVSLHVAFHQLTSIYCEIKESAMNLNIVLAIMGFEMKKKYDKY</sequence>
<name>A0AAN9IGN1_CLITE</name>
<keyword evidence="5" id="KW-0539">Nucleus</keyword>
<dbReference type="PANTHER" id="PTHR46481">
    <property type="entry name" value="ZINC FINGER BED DOMAIN-CONTAINING PROTEIN 4"/>
    <property type="match status" value="1"/>
</dbReference>
<gene>
    <name evidence="6" type="ORF">RJT34_25225</name>
</gene>
<evidence type="ECO:0008006" key="8">
    <source>
        <dbReference type="Google" id="ProtNLM"/>
    </source>
</evidence>
<evidence type="ECO:0000256" key="5">
    <source>
        <dbReference type="ARBA" id="ARBA00023242"/>
    </source>
</evidence>
<dbReference type="GO" id="GO:0005634">
    <property type="term" value="C:nucleus"/>
    <property type="evidence" value="ECO:0007669"/>
    <property type="project" value="UniProtKB-SubCell"/>
</dbReference>
<dbReference type="InterPro" id="IPR012337">
    <property type="entry name" value="RNaseH-like_sf"/>
</dbReference>
<dbReference type="PANTHER" id="PTHR46481:SF10">
    <property type="entry name" value="ZINC FINGER BED DOMAIN-CONTAINING PROTEIN 39"/>
    <property type="match status" value="1"/>
</dbReference>
<keyword evidence="3" id="KW-0863">Zinc-finger</keyword>
<evidence type="ECO:0000256" key="4">
    <source>
        <dbReference type="ARBA" id="ARBA00022833"/>
    </source>
</evidence>
<organism evidence="6 7">
    <name type="scientific">Clitoria ternatea</name>
    <name type="common">Butterfly pea</name>
    <dbReference type="NCBI Taxonomy" id="43366"/>
    <lineage>
        <taxon>Eukaryota</taxon>
        <taxon>Viridiplantae</taxon>
        <taxon>Streptophyta</taxon>
        <taxon>Embryophyta</taxon>
        <taxon>Tracheophyta</taxon>
        <taxon>Spermatophyta</taxon>
        <taxon>Magnoliopsida</taxon>
        <taxon>eudicotyledons</taxon>
        <taxon>Gunneridae</taxon>
        <taxon>Pentapetalae</taxon>
        <taxon>rosids</taxon>
        <taxon>fabids</taxon>
        <taxon>Fabales</taxon>
        <taxon>Fabaceae</taxon>
        <taxon>Papilionoideae</taxon>
        <taxon>50 kb inversion clade</taxon>
        <taxon>NPAAA clade</taxon>
        <taxon>indigoferoid/millettioid clade</taxon>
        <taxon>Phaseoleae</taxon>
        <taxon>Clitoria</taxon>
    </lineage>
</organism>
<evidence type="ECO:0000256" key="3">
    <source>
        <dbReference type="ARBA" id="ARBA00022771"/>
    </source>
</evidence>
<keyword evidence="2" id="KW-0479">Metal-binding</keyword>